<dbReference type="SUPFAM" id="SSF50978">
    <property type="entry name" value="WD40 repeat-like"/>
    <property type="match status" value="1"/>
</dbReference>
<evidence type="ECO:0000256" key="4">
    <source>
        <dbReference type="PROSITE-ProRule" id="PRU00221"/>
    </source>
</evidence>
<evidence type="ECO:0000313" key="6">
    <source>
        <dbReference type="Proteomes" id="UP001479436"/>
    </source>
</evidence>
<dbReference type="InterPro" id="IPR001680">
    <property type="entry name" value="WD40_rpt"/>
</dbReference>
<name>A0ABR2W8Q3_9FUNG</name>
<dbReference type="PANTHER" id="PTHR14205:SF15">
    <property type="entry name" value="EARP AND GARP COMPLEX-INTERACTING PROTEIN 1"/>
    <property type="match status" value="1"/>
</dbReference>
<keyword evidence="6" id="KW-1185">Reference proteome</keyword>
<reference evidence="5 6" key="1">
    <citation type="submission" date="2023-04" db="EMBL/GenBank/DDBJ databases">
        <title>Genome of Basidiobolus ranarum AG-B5.</title>
        <authorList>
            <person name="Stajich J.E."/>
            <person name="Carter-House D."/>
            <person name="Gryganskyi A."/>
        </authorList>
    </citation>
    <scope>NUCLEOTIDE SEQUENCE [LARGE SCALE GENOMIC DNA]</scope>
    <source>
        <strain evidence="5 6">AG-B5</strain>
    </source>
</reference>
<dbReference type="InterPro" id="IPR040323">
    <property type="entry name" value="EIPR1"/>
</dbReference>
<dbReference type="Gene3D" id="2.130.10.10">
    <property type="entry name" value="YVTN repeat-like/Quinoprotein amine dehydrogenase"/>
    <property type="match status" value="1"/>
</dbReference>
<organism evidence="5 6">
    <name type="scientific">Basidiobolus ranarum</name>
    <dbReference type="NCBI Taxonomy" id="34480"/>
    <lineage>
        <taxon>Eukaryota</taxon>
        <taxon>Fungi</taxon>
        <taxon>Fungi incertae sedis</taxon>
        <taxon>Zoopagomycota</taxon>
        <taxon>Entomophthoromycotina</taxon>
        <taxon>Basidiobolomycetes</taxon>
        <taxon>Basidiobolales</taxon>
        <taxon>Basidiobolaceae</taxon>
        <taxon>Basidiobolus</taxon>
    </lineage>
</organism>
<dbReference type="Proteomes" id="UP001479436">
    <property type="component" value="Unassembled WGS sequence"/>
</dbReference>
<dbReference type="InterPro" id="IPR036322">
    <property type="entry name" value="WD40_repeat_dom_sf"/>
</dbReference>
<dbReference type="Pfam" id="PF00400">
    <property type="entry name" value="WD40"/>
    <property type="match status" value="1"/>
</dbReference>
<evidence type="ECO:0000256" key="2">
    <source>
        <dbReference type="ARBA" id="ARBA00022574"/>
    </source>
</evidence>
<keyword evidence="2 4" id="KW-0853">WD repeat</keyword>
<evidence type="ECO:0000313" key="5">
    <source>
        <dbReference type="EMBL" id="KAK9723064.1"/>
    </source>
</evidence>
<gene>
    <name evidence="5" type="ORF">K7432_002173</name>
</gene>
<comment type="similarity">
    <text evidence="1">Belongs to the WD repeat EIPR1 family.</text>
</comment>
<evidence type="ECO:0000256" key="1">
    <source>
        <dbReference type="ARBA" id="ARBA00005672"/>
    </source>
</evidence>
<dbReference type="PROSITE" id="PS00678">
    <property type="entry name" value="WD_REPEATS_1"/>
    <property type="match status" value="1"/>
</dbReference>
<dbReference type="PANTHER" id="PTHR14205">
    <property type="entry name" value="WD-REPEAT PROTEIN"/>
    <property type="match status" value="1"/>
</dbReference>
<dbReference type="SMART" id="SM00320">
    <property type="entry name" value="WD40"/>
    <property type="match status" value="4"/>
</dbReference>
<protein>
    <submittedName>
        <fullName evidence="5">Uncharacterized protein</fullName>
    </submittedName>
</protein>
<dbReference type="InterPro" id="IPR015943">
    <property type="entry name" value="WD40/YVTN_repeat-like_dom_sf"/>
</dbReference>
<dbReference type="PROSITE" id="PS50082">
    <property type="entry name" value="WD_REPEATS_2"/>
    <property type="match status" value="1"/>
</dbReference>
<dbReference type="PROSITE" id="PS50294">
    <property type="entry name" value="WD_REPEATS_REGION"/>
    <property type="match status" value="1"/>
</dbReference>
<comment type="caution">
    <text evidence="5">The sequence shown here is derived from an EMBL/GenBank/DDBJ whole genome shotgun (WGS) entry which is preliminary data.</text>
</comment>
<dbReference type="EMBL" id="JASJQH010006931">
    <property type="protein sequence ID" value="KAK9723064.1"/>
    <property type="molecule type" value="Genomic_DNA"/>
</dbReference>
<dbReference type="InterPro" id="IPR019775">
    <property type="entry name" value="WD40_repeat_CS"/>
</dbReference>
<accession>A0ABR2W8Q3</accession>
<feature type="repeat" description="WD" evidence="4">
    <location>
        <begin position="237"/>
        <end position="272"/>
    </location>
</feature>
<proteinExistence type="inferred from homology"/>
<keyword evidence="3" id="KW-0677">Repeat</keyword>
<sequence length="849" mass="96372">MPVLENIQQRYVPIPSGFDAWRNSVDKVGRKHIKVSLSRVPGEPRATCLTECQKRPLIAVGNSSGENNLVIVEHITKEEQPEFKILSGFTTPSPIYTISWIDNTLLSGGNHGLTNLFTLEEENDELKMTCKLQYKHRISKTASPVGNFVSTSRVRKVEFNDDNKFMDVIGPLVYFWDIENTSTPIRSDKVARDTIFDASWAPPSLHSAPLLAVGSADKSVSVLDMRKDGKPMVWKAQKGHDSVINEVQWNPFVPYWIASGGDDHMVKLWDIRFNSGPVSIIDAHFNHLAWSGSHADILATGSSDRNWRLWGIRESKEIDRNDDTGEKIGEYGRGFSGPVISVISSLHHENTFYSLSMMGELALHSIQEELFSLATPHRVNPQEHPIEHEVEKNVYMRDLENAQKLVLEVVNKTEGDSRNNEEIRRLIKILSPTPTIEPSSWSIASSVEGSYAPDFDPISQPIEREAVEAFQKDLRIFSSRVPAHLYSNISLLDENGELKRLYSLIDIVEFVKQGDWKALLDNEEVIITAMKNGSICLNSKDLEEIIKVILPNDCLKALEMGLRFACTYHALENRQLLDLVSLTHTLLYPTIFDPDTGEEGKTFYIDGAKKLDIQQSTRTSENGTRLPTPENAIRKLMKEPQLILDMLNLEVKIQKMVVQGGEKLSDRLVHTMRGQRTISAGATKLYLDALMQLQRFDEYMMNSLDLISIYSNFDFSRELKKQCLEVAYPRLNQYLDEVIEILQNGDESSTGISKSEVRLSRDTLLMLVNLIEHCQPGRLDLTETNWVEKFNVIQSIFFQALALLTEQLGVHAAQKETKLLRRIIVETLKKTREPSETTQDFLKELKKYS</sequence>
<evidence type="ECO:0000256" key="3">
    <source>
        <dbReference type="ARBA" id="ARBA00022737"/>
    </source>
</evidence>